<organism evidence="3 4">
    <name type="scientific">Scleropages formosus</name>
    <name type="common">Asian bonytongue</name>
    <name type="synonym">Osteoglossum formosum</name>
    <dbReference type="NCBI Taxonomy" id="113540"/>
    <lineage>
        <taxon>Eukaryota</taxon>
        <taxon>Metazoa</taxon>
        <taxon>Chordata</taxon>
        <taxon>Craniata</taxon>
        <taxon>Vertebrata</taxon>
        <taxon>Euteleostomi</taxon>
        <taxon>Actinopterygii</taxon>
        <taxon>Neopterygii</taxon>
        <taxon>Teleostei</taxon>
        <taxon>Osteoglossocephala</taxon>
        <taxon>Osteoglossomorpha</taxon>
        <taxon>Osteoglossiformes</taxon>
        <taxon>Osteoglossidae</taxon>
        <taxon>Scleropages</taxon>
    </lineage>
</organism>
<keyword evidence="4" id="KW-1185">Reference proteome</keyword>
<dbReference type="OrthoDB" id="443915at2759"/>
<feature type="domain" description="Fibronectin type-III" evidence="2">
    <location>
        <begin position="1038"/>
        <end position="1135"/>
    </location>
</feature>
<gene>
    <name evidence="3" type="primary">FNDC3B</name>
    <name evidence="3" type="synonym">LOC108927766</name>
</gene>
<protein>
    <submittedName>
        <fullName evidence="3">Fibronectin type III domain containing 3B</fullName>
    </submittedName>
</protein>
<feature type="domain" description="Fibronectin type-III" evidence="2">
    <location>
        <begin position="857"/>
        <end position="944"/>
    </location>
</feature>
<name>A0A8C9R5Y4_SCLFO</name>
<sequence length="1185" mass="131061">MMMMDLPALLDREPPVILPMLVGETSQQVVFVQVNPGETFAIRTQDGSLQCIQGPAEVPMMSVNGSVPPIYVPPGYISQVLEDGTGFRRVVITPQSECYPRYSHSISPIHSLHPYLGHSNFLQTWNKFYLPTGDTPPHHYYHYCPFPMYREDPIPVYGMSGWIGREDRCAKPQAKVKERPLDRQNRLNNPLSSMSKIHRSGMVTPMAISMGQDKSHNASDGRNGVLGVSKAEWWERSSPRASELNTQDQNVETSRTDMFPEIARPQVLNIQARSAQLTWMPPVTLSGVDGSSSSSCSYEVVLSDKGWDGKYRVVYSGEELECVLKDLRPATDYHVRINALCGNVRGSSSEPVVFTTLASSPECPLPPRLSHRTKSSLTLQWKLPVDNGSKVTHYLLEWDEGKTSSVFKECYFGAQRHCKLTHLSSAMGYKFRLAARNDIGTSGFSPEMVFFTSGPLPPLPKMPRLVQAGTAWVSLEWSRPKGYRPEEVLTYTLEAREENKVRDVRHTTQAGEFQPKYAGECLMCTVEGLKRNTQYSFRISASSRERRSGPSSTLVCTTTLDIPGVPTKPCLKGEVLPHSFCVTWDPPQDDGGTEVMTYLLEISEGNYEGSPWEVTYCGTASEHTCDGLKPDMVYRLRLCSISTGGRSQFTECLLVRTLGMAPGPCTPPRILGKVKQKEVHLLWDCPSSEATEYSLEISAMGSEPSEVYRGPALEHTVSSLLPGAKYTFRVRGANQTGFGPYSEPTEVKMAHGPPGQCKTPLLTLASPSSLLVSWESPESSDVSVSEYHLEWSRNDDPLQLVYSGTDTQREICDLTPGTRYRCRVQAVSEMGVSPFSELASCCTPAASPDVVPNLTTLEQDPAGSPSFSPSTCLALKWEEPCANGAPIMSYTVALGDQLINVGCITGHVIEGLQPNYEYSVRVQAVNEFGAGLFCVPLHVRTRPLPPSPPLLECAAVGPQSLRLKWSPTARETAYVLQMEDQKRQRFVTMYRGPSHTYKVQRLMEWSSYAFRIQAVSSAGEGPFSDTYTFNTAKSLPPALKAPRVTQLNGSTCRITWDGIPPMRGDPISFILQVLVGRESEYKQVFKGEETAFLMEGLVRNAEHRFRVAACRRCSDTDQELCGPFSPPCLFSAPLLNPTADALLRGKGDQSYSGICTDEQFAALIVVVLTAISIVTAFVLHFLVME</sequence>
<keyword evidence="1" id="KW-0812">Transmembrane</keyword>
<dbReference type="PANTHER" id="PTHR24099:SF11">
    <property type="entry name" value="FIBRONECTIN TYPE III DOMAIN-CONTAINING 3BA-RELATED"/>
    <property type="match status" value="1"/>
</dbReference>
<dbReference type="FunFam" id="2.60.40.10:FF:000309">
    <property type="entry name" value="Fibronectin type III domain containing 3B"/>
    <property type="match status" value="1"/>
</dbReference>
<feature type="domain" description="Fibronectin type-III" evidence="2">
    <location>
        <begin position="459"/>
        <end position="562"/>
    </location>
</feature>
<dbReference type="InterPro" id="IPR013783">
    <property type="entry name" value="Ig-like_fold"/>
</dbReference>
<feature type="domain" description="Fibronectin type-III" evidence="2">
    <location>
        <begin position="945"/>
        <end position="1034"/>
    </location>
</feature>
<dbReference type="SMART" id="SM00060">
    <property type="entry name" value="FN3"/>
    <property type="match status" value="9"/>
</dbReference>
<dbReference type="AlphaFoldDB" id="A0A8C9R5Y4"/>
<reference evidence="3" key="2">
    <citation type="submission" date="2025-08" db="UniProtKB">
        <authorList>
            <consortium name="Ensembl"/>
        </authorList>
    </citation>
    <scope>IDENTIFICATION</scope>
</reference>
<feature type="domain" description="Fibronectin type-III" evidence="2">
    <location>
        <begin position="363"/>
        <end position="456"/>
    </location>
</feature>
<dbReference type="FunFam" id="2.60.40.10:FF:000373">
    <property type="entry name" value="fibronectin type-III domain-containing protein 3A isoform X1"/>
    <property type="match status" value="1"/>
</dbReference>
<feature type="domain" description="Fibronectin type-III" evidence="2">
    <location>
        <begin position="664"/>
        <end position="752"/>
    </location>
</feature>
<dbReference type="Proteomes" id="UP000694397">
    <property type="component" value="Chromosome 19"/>
</dbReference>
<evidence type="ECO:0000259" key="2">
    <source>
        <dbReference type="PROSITE" id="PS50853"/>
    </source>
</evidence>
<accession>A0A8C9R5Y4</accession>
<dbReference type="CDD" id="cd00063">
    <property type="entry name" value="FN3"/>
    <property type="match status" value="9"/>
</dbReference>
<keyword evidence="1" id="KW-1133">Transmembrane helix</keyword>
<dbReference type="Gene3D" id="2.60.40.10">
    <property type="entry name" value="Immunoglobulins"/>
    <property type="match status" value="9"/>
</dbReference>
<evidence type="ECO:0000256" key="1">
    <source>
        <dbReference type="SAM" id="Phobius"/>
    </source>
</evidence>
<feature type="domain" description="Fibronectin type-III" evidence="2">
    <location>
        <begin position="261"/>
        <end position="359"/>
    </location>
</feature>
<reference evidence="3 4" key="1">
    <citation type="submission" date="2019-04" db="EMBL/GenBank/DDBJ databases">
        <authorList>
            <consortium name="Wellcome Sanger Institute Data Sharing"/>
        </authorList>
    </citation>
    <scope>NUCLEOTIDE SEQUENCE [LARGE SCALE GENOMIC DNA]</scope>
</reference>
<dbReference type="PRINTS" id="PR00014">
    <property type="entry name" value="FNTYPEIII"/>
</dbReference>
<reference evidence="3" key="3">
    <citation type="submission" date="2025-09" db="UniProtKB">
        <authorList>
            <consortium name="Ensembl"/>
        </authorList>
    </citation>
    <scope>IDENTIFICATION</scope>
</reference>
<dbReference type="Pfam" id="PF00041">
    <property type="entry name" value="fn3"/>
    <property type="match status" value="8"/>
</dbReference>
<feature type="transmembrane region" description="Helical" evidence="1">
    <location>
        <begin position="1160"/>
        <end position="1183"/>
    </location>
</feature>
<dbReference type="InterPro" id="IPR036116">
    <property type="entry name" value="FN3_sf"/>
</dbReference>
<feature type="domain" description="Fibronectin type-III" evidence="2">
    <location>
        <begin position="565"/>
        <end position="660"/>
    </location>
</feature>
<keyword evidence="1" id="KW-0472">Membrane</keyword>
<dbReference type="FunFam" id="2.60.40.10:FF:000185">
    <property type="entry name" value="Fibronectin type III domain containing 3A"/>
    <property type="match status" value="1"/>
</dbReference>
<dbReference type="GeneTree" id="ENSGT00940000157005"/>
<proteinExistence type="predicted"/>
<feature type="domain" description="Fibronectin type-III" evidence="2">
    <location>
        <begin position="753"/>
        <end position="846"/>
    </location>
</feature>
<dbReference type="PANTHER" id="PTHR24099">
    <property type="entry name" value="E3 UBIQUITIN-PROTEIN LIGASE TRIM36-RELATED"/>
    <property type="match status" value="1"/>
</dbReference>
<evidence type="ECO:0000313" key="3">
    <source>
        <dbReference type="Ensembl" id="ENSSFOP00015011649.1"/>
    </source>
</evidence>
<dbReference type="InterPro" id="IPR050617">
    <property type="entry name" value="E3_ligase_FN3/SPRY"/>
</dbReference>
<dbReference type="PROSITE" id="PS50853">
    <property type="entry name" value="FN3"/>
    <property type="match status" value="9"/>
</dbReference>
<dbReference type="SUPFAM" id="SSF49265">
    <property type="entry name" value="Fibronectin type III"/>
    <property type="match status" value="5"/>
</dbReference>
<dbReference type="Ensembl" id="ENSSFOT00015011799.2">
    <property type="protein sequence ID" value="ENSSFOP00015011649.1"/>
    <property type="gene ID" value="ENSSFOG00015007525.2"/>
</dbReference>
<dbReference type="InterPro" id="IPR003961">
    <property type="entry name" value="FN3_dom"/>
</dbReference>
<evidence type="ECO:0000313" key="4">
    <source>
        <dbReference type="Proteomes" id="UP000694397"/>
    </source>
</evidence>